<evidence type="ECO:0000313" key="4">
    <source>
        <dbReference type="Proteomes" id="UP001208692"/>
    </source>
</evidence>
<dbReference type="AlphaFoldDB" id="A0AAV5AVI5"/>
<keyword evidence="4" id="KW-1185">Reference proteome</keyword>
<dbReference type="Proteomes" id="UP001208692">
    <property type="component" value="Unassembled WGS sequence"/>
</dbReference>
<accession>A0AAV5AVI5</accession>
<comment type="caution">
    <text evidence="1">The sequence shown here is derived from an EMBL/GenBank/DDBJ whole genome shotgun (WGS) entry which is preliminary data.</text>
</comment>
<evidence type="ECO:0000313" key="2">
    <source>
        <dbReference type="EMBL" id="GJM54033.1"/>
    </source>
</evidence>
<dbReference type="Proteomes" id="UP001207736">
    <property type="component" value="Unassembled WGS sequence"/>
</dbReference>
<reference evidence="1 4" key="1">
    <citation type="submission" date="2021-11" db="EMBL/GenBank/DDBJ databases">
        <title>Draft genome sequence of Capnocytophaga sp. strain KC07075 isolated from cat oral cavity.</title>
        <authorList>
            <person name="Suzuki M."/>
            <person name="Imaoka K."/>
            <person name="Kimura M."/>
            <person name="Morikawa S."/>
            <person name="Maeda K."/>
        </authorList>
    </citation>
    <scope>NUCLEOTIDE SEQUENCE</scope>
    <source>
        <strain evidence="1">KC07075</strain>
        <strain evidence="2 4">KC07079</strain>
    </source>
</reference>
<dbReference type="RefSeq" id="WP_264846540.1">
    <property type="nucleotide sequence ID" value="NZ_BPMA01000022.1"/>
</dbReference>
<sequence length="96" mass="11162">MNNQGKENMTTFVIEFNETDTELGILSFKGQTITSEILQKMIEFEEVVKKAKAGYFKFFVEEIINGKIINKIRIDIGDGYQINKEIYDYIKSKLPQ</sequence>
<gene>
    <name evidence="1" type="ORF">RCZ15_08360</name>
    <name evidence="2" type="ORF">RCZ16_23490</name>
</gene>
<evidence type="ECO:0000313" key="1">
    <source>
        <dbReference type="EMBL" id="GJM49861.1"/>
    </source>
</evidence>
<dbReference type="EMBL" id="BQKB01000059">
    <property type="protein sequence ID" value="GJM54033.1"/>
    <property type="molecule type" value="Genomic_DNA"/>
</dbReference>
<organism evidence="1 3">
    <name type="scientific">Capnocytophaga catalasegens</name>
    <dbReference type="NCBI Taxonomy" id="1004260"/>
    <lineage>
        <taxon>Bacteria</taxon>
        <taxon>Pseudomonadati</taxon>
        <taxon>Bacteroidota</taxon>
        <taxon>Flavobacteriia</taxon>
        <taxon>Flavobacteriales</taxon>
        <taxon>Flavobacteriaceae</taxon>
        <taxon>Capnocytophaga</taxon>
    </lineage>
</organism>
<name>A0AAV5AVI5_9FLAO</name>
<dbReference type="EMBL" id="BQKA01000014">
    <property type="protein sequence ID" value="GJM49861.1"/>
    <property type="molecule type" value="Genomic_DNA"/>
</dbReference>
<evidence type="ECO:0000313" key="3">
    <source>
        <dbReference type="Proteomes" id="UP001207736"/>
    </source>
</evidence>
<proteinExistence type="predicted"/>
<protein>
    <submittedName>
        <fullName evidence="1">Uncharacterized protein</fullName>
    </submittedName>
</protein>